<dbReference type="EMBL" id="CM004389">
    <property type="protein sequence ID" value="KAG8658726.1"/>
    <property type="molecule type" value="Genomic_DNA"/>
</dbReference>
<evidence type="ECO:0000313" key="1">
    <source>
        <dbReference type="EMBL" id="KAG8658726.1"/>
    </source>
</evidence>
<comment type="caution">
    <text evidence="1">The sequence shown here is derived from an EMBL/GenBank/DDBJ whole genome shotgun (WGS) entry which is preliminary data.</text>
</comment>
<gene>
    <name evidence="1" type="ORF">MANES_03G183601v8</name>
</gene>
<reference evidence="2" key="1">
    <citation type="journal article" date="2016" name="Nat. Biotechnol.">
        <title>Sequencing wild and cultivated cassava and related species reveals extensive interspecific hybridization and genetic diversity.</title>
        <authorList>
            <person name="Bredeson J.V."/>
            <person name="Lyons J.B."/>
            <person name="Prochnik S.E."/>
            <person name="Wu G.A."/>
            <person name="Ha C.M."/>
            <person name="Edsinger-Gonzales E."/>
            <person name="Grimwood J."/>
            <person name="Schmutz J."/>
            <person name="Rabbi I.Y."/>
            <person name="Egesi C."/>
            <person name="Nauluvula P."/>
            <person name="Lebot V."/>
            <person name="Ndunguru J."/>
            <person name="Mkamilo G."/>
            <person name="Bart R.S."/>
            <person name="Setter T.L."/>
            <person name="Gleadow R.M."/>
            <person name="Kulakow P."/>
            <person name="Ferguson M.E."/>
            <person name="Rounsley S."/>
            <person name="Rokhsar D.S."/>
        </authorList>
    </citation>
    <scope>NUCLEOTIDE SEQUENCE [LARGE SCALE GENOMIC DNA]</scope>
    <source>
        <strain evidence="2">cv. AM560-2</strain>
    </source>
</reference>
<protein>
    <submittedName>
        <fullName evidence="1">Uncharacterized protein</fullName>
    </submittedName>
</protein>
<name>A0ACB7I2U1_MANES</name>
<dbReference type="Proteomes" id="UP000091857">
    <property type="component" value="Chromosome 3"/>
</dbReference>
<accession>A0ACB7I2U1</accession>
<evidence type="ECO:0000313" key="2">
    <source>
        <dbReference type="Proteomes" id="UP000091857"/>
    </source>
</evidence>
<proteinExistence type="predicted"/>
<sequence length="361" mass="38534">MGTPLAKKSFVVDLGGPNFWMDCDYGKYISSSFKRSQCGSAPCSVAKATCGGGCLPGHHRPACNIETCHVLIHNKLTGGESDVGVISLDKISLQSTQGSKAGPSVAISDFIFACAYDRGVGNLARGANGMVGLGRDQIALPTQLSSAVGGSLRRNFAICLPSTSKSNGVIFFGDSPYVFYPGYNKSKAIDVSSRFQHTQLYINTGFTGSSVVGGTKISTVEPYSKLETTIHKALVKAFDEEIAAWNASKVAPVAPFTDCYTVGNMGMTVLGIGVPDIAFVLEGNKNLYWEMYGANSMVEVSRDVICLPFLDAGDETGIRTSIVMGAHQLQDNLLQFDIASNRLSFTSTLLLEEVECSNFKF</sequence>
<organism evidence="1 2">
    <name type="scientific">Manihot esculenta</name>
    <name type="common">Cassava</name>
    <name type="synonym">Jatropha manihot</name>
    <dbReference type="NCBI Taxonomy" id="3983"/>
    <lineage>
        <taxon>Eukaryota</taxon>
        <taxon>Viridiplantae</taxon>
        <taxon>Streptophyta</taxon>
        <taxon>Embryophyta</taxon>
        <taxon>Tracheophyta</taxon>
        <taxon>Spermatophyta</taxon>
        <taxon>Magnoliopsida</taxon>
        <taxon>eudicotyledons</taxon>
        <taxon>Gunneridae</taxon>
        <taxon>Pentapetalae</taxon>
        <taxon>rosids</taxon>
        <taxon>fabids</taxon>
        <taxon>Malpighiales</taxon>
        <taxon>Euphorbiaceae</taxon>
        <taxon>Crotonoideae</taxon>
        <taxon>Manihoteae</taxon>
        <taxon>Manihot</taxon>
    </lineage>
</organism>
<keyword evidence="2" id="KW-1185">Reference proteome</keyword>